<dbReference type="AlphaFoldDB" id="A0A078AI62"/>
<sequence>MSRPNFMSFVQVQNPVQNISQKQQSGIQDVPPFELNKEMAQLKNFSLEEGIVDLIVILQNSGMTRPSQFDDFNQNVNELYKANNVKEGQYAKLQEQAGQSISQQKPLNQQQQVYGQQPLPQQNPVYNQYQQPVAYGQPGYGGQWGQPMPQAYQPPSGWGQQAYRPPQGYHPPPRY</sequence>
<name>A0A078AI62_STYLE</name>
<dbReference type="EMBL" id="CCKQ01009696">
    <property type="protein sequence ID" value="CDW81202.1"/>
    <property type="molecule type" value="Genomic_DNA"/>
</dbReference>
<protein>
    <submittedName>
        <fullName evidence="2">Uncharacterized protein</fullName>
    </submittedName>
</protein>
<evidence type="ECO:0000313" key="3">
    <source>
        <dbReference type="Proteomes" id="UP000039865"/>
    </source>
</evidence>
<keyword evidence="3" id="KW-1185">Reference proteome</keyword>
<gene>
    <name evidence="2" type="primary">Contig12105.g12942</name>
    <name evidence="2" type="ORF">STYLEM_10213</name>
</gene>
<reference evidence="2 3" key="1">
    <citation type="submission" date="2014-06" db="EMBL/GenBank/DDBJ databases">
        <authorList>
            <person name="Swart Estienne"/>
        </authorList>
    </citation>
    <scope>NUCLEOTIDE SEQUENCE [LARGE SCALE GENOMIC DNA]</scope>
    <source>
        <strain evidence="2 3">130c</strain>
    </source>
</reference>
<proteinExistence type="predicted"/>
<accession>A0A078AI62</accession>
<dbReference type="Proteomes" id="UP000039865">
    <property type="component" value="Unassembled WGS sequence"/>
</dbReference>
<evidence type="ECO:0000313" key="2">
    <source>
        <dbReference type="EMBL" id="CDW81202.1"/>
    </source>
</evidence>
<organism evidence="2 3">
    <name type="scientific">Stylonychia lemnae</name>
    <name type="common">Ciliate</name>
    <dbReference type="NCBI Taxonomy" id="5949"/>
    <lineage>
        <taxon>Eukaryota</taxon>
        <taxon>Sar</taxon>
        <taxon>Alveolata</taxon>
        <taxon>Ciliophora</taxon>
        <taxon>Intramacronucleata</taxon>
        <taxon>Spirotrichea</taxon>
        <taxon>Stichotrichia</taxon>
        <taxon>Sporadotrichida</taxon>
        <taxon>Oxytrichidae</taxon>
        <taxon>Stylonychinae</taxon>
        <taxon>Stylonychia</taxon>
    </lineage>
</organism>
<evidence type="ECO:0000256" key="1">
    <source>
        <dbReference type="SAM" id="MobiDB-lite"/>
    </source>
</evidence>
<dbReference type="InParanoid" id="A0A078AI62"/>
<feature type="region of interest" description="Disordered" evidence="1">
    <location>
        <begin position="129"/>
        <end position="175"/>
    </location>
</feature>